<dbReference type="PANTHER" id="PTHR15562:SF0">
    <property type="entry name" value="TP53-TARGET GENE 5 PROTEIN"/>
    <property type="match status" value="1"/>
</dbReference>
<dbReference type="AlphaFoldDB" id="H0X2K1"/>
<reference evidence="2" key="2">
    <citation type="submission" date="2025-08" db="UniProtKB">
        <authorList>
            <consortium name="Ensembl"/>
        </authorList>
    </citation>
    <scope>IDENTIFICATION</scope>
</reference>
<evidence type="ECO:0000313" key="2">
    <source>
        <dbReference type="Ensembl" id="ENSOGAP00000009291.2"/>
    </source>
</evidence>
<dbReference type="GeneTree" id="ENSGT00390000017387"/>
<feature type="region of interest" description="Disordered" evidence="1">
    <location>
        <begin position="99"/>
        <end position="174"/>
    </location>
</feature>
<dbReference type="PANTHER" id="PTHR15562">
    <property type="entry name" value="TP53-TARGET GENE 5 PROTEIN"/>
    <property type="match status" value="1"/>
</dbReference>
<feature type="compositionally biased region" description="Basic and acidic residues" evidence="1">
    <location>
        <begin position="99"/>
        <end position="131"/>
    </location>
</feature>
<organism evidence="2 3">
    <name type="scientific">Otolemur garnettii</name>
    <name type="common">Small-eared galago</name>
    <name type="synonym">Garnett's greater bushbaby</name>
    <dbReference type="NCBI Taxonomy" id="30611"/>
    <lineage>
        <taxon>Eukaryota</taxon>
        <taxon>Metazoa</taxon>
        <taxon>Chordata</taxon>
        <taxon>Craniata</taxon>
        <taxon>Vertebrata</taxon>
        <taxon>Euteleostomi</taxon>
        <taxon>Mammalia</taxon>
        <taxon>Eutheria</taxon>
        <taxon>Euarchontoglires</taxon>
        <taxon>Primates</taxon>
        <taxon>Strepsirrhini</taxon>
        <taxon>Lorisiformes</taxon>
        <taxon>Galagidae</taxon>
        <taxon>Otolemur</taxon>
    </lineage>
</organism>
<dbReference type="EMBL" id="AAQR03050178">
    <property type="status" value="NOT_ANNOTATED_CDS"/>
    <property type="molecule type" value="Genomic_DNA"/>
</dbReference>
<dbReference type="Proteomes" id="UP000005225">
    <property type="component" value="Unassembled WGS sequence"/>
</dbReference>
<dbReference type="GO" id="GO:0005730">
    <property type="term" value="C:nucleolus"/>
    <property type="evidence" value="ECO:0007669"/>
    <property type="project" value="Ensembl"/>
</dbReference>
<dbReference type="FunCoup" id="H0X2K1">
    <property type="interactions" value="463"/>
</dbReference>
<feature type="region of interest" description="Disordered" evidence="1">
    <location>
        <begin position="254"/>
        <end position="284"/>
    </location>
</feature>
<dbReference type="OMA" id="GWRSRSQ"/>
<name>H0X2K1_OTOGA</name>
<proteinExistence type="predicted"/>
<sequence>MSPSAMKKPKNSMVSKPQYEKPRDKIKDTLCKGIERNRLKMVLRNLSLLKILKSSNPRIQVLHNLAKRCWNSLLRVPKILRITSGEDNVCNKVKQNNDEFQETRCPKTEPKSKKLEPAGESKETKPKERSRMRNKAKGSPEAVPWQEQVEPEAPRTSRSHGQNTGARKRQLLTEGPQIVVLNTNHHRTPMGDMKQRDIADQRVWFEGLPTRVHLPAPRVMCRSSTLRWAKRCCTRFCSASLELPKFHSYKAEAPQDVSRGSGEGGTFTNEMNGRDGWGNSRVYK</sequence>
<dbReference type="InParanoid" id="H0X2K1"/>
<reference evidence="2" key="3">
    <citation type="submission" date="2025-09" db="UniProtKB">
        <authorList>
            <consortium name="Ensembl"/>
        </authorList>
    </citation>
    <scope>IDENTIFICATION</scope>
</reference>
<feature type="region of interest" description="Disordered" evidence="1">
    <location>
        <begin position="1"/>
        <end position="22"/>
    </location>
</feature>
<dbReference type="eggNOG" id="ENOG502SYWX">
    <property type="taxonomic scope" value="Eukaryota"/>
</dbReference>
<dbReference type="Pfam" id="PF15331">
    <property type="entry name" value="TP53IP5"/>
    <property type="match status" value="1"/>
</dbReference>
<dbReference type="HOGENOM" id="CLU_083634_0_0_1"/>
<dbReference type="InterPro" id="IPR029290">
    <property type="entry name" value="TP53TG5"/>
</dbReference>
<evidence type="ECO:0000256" key="1">
    <source>
        <dbReference type="SAM" id="MobiDB-lite"/>
    </source>
</evidence>
<keyword evidence="3" id="KW-1185">Reference proteome</keyword>
<reference evidence="3" key="1">
    <citation type="submission" date="2011-03" db="EMBL/GenBank/DDBJ databases">
        <title>Version 3 of the genome sequence of Otolemur garnettii (Bushbaby).</title>
        <authorList>
            <consortium name="The Broad Institute Genome Sequencing Platform"/>
            <person name="Di Palma F."/>
            <person name="Johnson J."/>
            <person name="Lander E.S."/>
            <person name="Lindblad-Toh K."/>
            <person name="Jaffe D.B."/>
            <person name="Gnerre S."/>
            <person name="MacCallum I."/>
            <person name="Przybylski D."/>
            <person name="Ribeiro F.J."/>
            <person name="Burton J.N."/>
            <person name="Walker B.J."/>
            <person name="Sharpe T."/>
            <person name="Hall G."/>
        </authorList>
    </citation>
    <scope>NUCLEOTIDE SEQUENCE [LARGE SCALE GENOMIC DNA]</scope>
</reference>
<dbReference type="STRING" id="30611.ENSOGAP00000009291"/>
<dbReference type="GO" id="GO:0005694">
    <property type="term" value="C:chromosome"/>
    <property type="evidence" value="ECO:0007669"/>
    <property type="project" value="Ensembl"/>
</dbReference>
<accession>H0X2K1</accession>
<dbReference type="Ensembl" id="ENSOGAT00000010386.2">
    <property type="protein sequence ID" value="ENSOGAP00000009291.2"/>
    <property type="gene ID" value="ENSOGAG00000010381.2"/>
</dbReference>
<evidence type="ECO:0000313" key="3">
    <source>
        <dbReference type="Proteomes" id="UP000005225"/>
    </source>
</evidence>
<protein>
    <submittedName>
        <fullName evidence="2">TP53 target 5</fullName>
    </submittedName>
</protein>